<reference evidence="2 3" key="1">
    <citation type="journal article" date="2007" name="Int. J. Syst. Evol. Microbiol.">
        <title>Paenibacillus ginsengarvi sp. nov., isolated from soil from ginseng cultivation.</title>
        <authorList>
            <person name="Yoon M.H."/>
            <person name="Ten L.N."/>
            <person name="Im W.T."/>
        </authorList>
    </citation>
    <scope>NUCLEOTIDE SEQUENCE [LARGE SCALE GENOMIC DNA]</scope>
    <source>
        <strain evidence="2 3">KCTC 13059</strain>
    </source>
</reference>
<sequence length="128" mass="14931">MPVEYQRVKYIENVQIPVGNLEQSIAWYEANLGWRLKGRGDERLAFLELNQNSYVNLWQTDEETNINFHIDGEPMPAFVMVTEHIDRLHEDLKRTGTEIVKFTDEGFAKGLKFKDPSGNTLLVLEYKK</sequence>
<comment type="caution">
    <text evidence="2">The sequence shown here is derived from an EMBL/GenBank/DDBJ whole genome shotgun (WGS) entry which is preliminary data.</text>
</comment>
<evidence type="ECO:0000313" key="2">
    <source>
        <dbReference type="EMBL" id="RKN83928.1"/>
    </source>
</evidence>
<proteinExistence type="predicted"/>
<dbReference type="Gene3D" id="3.10.180.10">
    <property type="entry name" value="2,3-Dihydroxybiphenyl 1,2-Dioxygenase, domain 1"/>
    <property type="match status" value="1"/>
</dbReference>
<dbReference type="CDD" id="cd06587">
    <property type="entry name" value="VOC"/>
    <property type="match status" value="1"/>
</dbReference>
<organism evidence="2 3">
    <name type="scientific">Paenibacillus ginsengarvi</name>
    <dbReference type="NCBI Taxonomy" id="400777"/>
    <lineage>
        <taxon>Bacteria</taxon>
        <taxon>Bacillati</taxon>
        <taxon>Bacillota</taxon>
        <taxon>Bacilli</taxon>
        <taxon>Bacillales</taxon>
        <taxon>Paenibacillaceae</taxon>
        <taxon>Paenibacillus</taxon>
    </lineage>
</organism>
<dbReference type="AlphaFoldDB" id="A0A3B0CGC4"/>
<keyword evidence="3" id="KW-1185">Reference proteome</keyword>
<dbReference type="InterPro" id="IPR037523">
    <property type="entry name" value="VOC_core"/>
</dbReference>
<protein>
    <submittedName>
        <fullName evidence="2">VOC family protein</fullName>
    </submittedName>
</protein>
<evidence type="ECO:0000259" key="1">
    <source>
        <dbReference type="PROSITE" id="PS51819"/>
    </source>
</evidence>
<gene>
    <name evidence="2" type="ORF">D7M11_15195</name>
</gene>
<name>A0A3B0CGC4_9BACL</name>
<accession>A0A3B0CGC4</accession>
<dbReference type="SUPFAM" id="SSF54593">
    <property type="entry name" value="Glyoxalase/Bleomycin resistance protein/Dihydroxybiphenyl dioxygenase"/>
    <property type="match status" value="1"/>
</dbReference>
<feature type="domain" description="VOC" evidence="1">
    <location>
        <begin position="7"/>
        <end position="126"/>
    </location>
</feature>
<dbReference type="Proteomes" id="UP000282311">
    <property type="component" value="Unassembled WGS sequence"/>
</dbReference>
<dbReference type="PROSITE" id="PS51819">
    <property type="entry name" value="VOC"/>
    <property type="match status" value="1"/>
</dbReference>
<dbReference type="EMBL" id="RBAH01000010">
    <property type="protein sequence ID" value="RKN83928.1"/>
    <property type="molecule type" value="Genomic_DNA"/>
</dbReference>
<dbReference type="Pfam" id="PF00903">
    <property type="entry name" value="Glyoxalase"/>
    <property type="match status" value="1"/>
</dbReference>
<dbReference type="InterPro" id="IPR029068">
    <property type="entry name" value="Glyas_Bleomycin-R_OHBP_Dase"/>
</dbReference>
<dbReference type="InterPro" id="IPR004360">
    <property type="entry name" value="Glyas_Fos-R_dOase_dom"/>
</dbReference>
<evidence type="ECO:0000313" key="3">
    <source>
        <dbReference type="Proteomes" id="UP000282311"/>
    </source>
</evidence>